<dbReference type="PANTHER" id="PTHR43280:SF2">
    <property type="entry name" value="HTH-TYPE TRANSCRIPTIONAL REGULATOR EXSA"/>
    <property type="match status" value="1"/>
</dbReference>
<dbReference type="Gene3D" id="1.10.10.60">
    <property type="entry name" value="Homeodomain-like"/>
    <property type="match status" value="1"/>
</dbReference>
<dbReference type="GO" id="GO:0043565">
    <property type="term" value="F:sequence-specific DNA binding"/>
    <property type="evidence" value="ECO:0007669"/>
    <property type="project" value="InterPro"/>
</dbReference>
<organism evidence="6">
    <name type="scientific">Blautia glucerasea</name>
    <dbReference type="NCBI Taxonomy" id="536633"/>
    <lineage>
        <taxon>Bacteria</taxon>
        <taxon>Bacillati</taxon>
        <taxon>Bacillota</taxon>
        <taxon>Clostridia</taxon>
        <taxon>Lachnospirales</taxon>
        <taxon>Lachnospiraceae</taxon>
        <taxon>Blautia</taxon>
    </lineage>
</organism>
<dbReference type="Gene3D" id="2.60.120.10">
    <property type="entry name" value="Jelly Rolls"/>
    <property type="match status" value="1"/>
</dbReference>
<feature type="region of interest" description="Disordered" evidence="4">
    <location>
        <begin position="292"/>
        <end position="312"/>
    </location>
</feature>
<dbReference type="AlphaFoldDB" id="A0A6N2RF08"/>
<sequence length="312" mass="36490">MTYESIPLTRDITINQIYTVHYFEYRSDFYYPGEQHDFWEFQCVDKGSAQVQAGSEIHILNRGQVIFHRPDEFHNLSAIGNHAPNIVVVSFSCDSPCMRFFEKRILTLSDTERNLIGQIIAEARRCIDSPLSDPYTQKMKVRKDSPFGSQQLLFLYLEQLLIHMLRRYTDPPQYRIRNIGDLKTTSPACDRIIRYLEEHIRECITLESICHDNLISKSQLQKLFRTEYGCGAMEFFSHMKFSFAKQLIRENDMNFTLISEFLGYSSIHYFSRQFKKKCGMTPSEYASSIKAISEHPQDASDKEKEFEKGADD</sequence>
<dbReference type="Pfam" id="PF12833">
    <property type="entry name" value="HTH_18"/>
    <property type="match status" value="1"/>
</dbReference>
<accession>A0A6N2RF08</accession>
<reference evidence="6" key="1">
    <citation type="submission" date="2019-11" db="EMBL/GenBank/DDBJ databases">
        <authorList>
            <person name="Feng L."/>
        </authorList>
    </citation>
    <scope>NUCLEOTIDE SEQUENCE</scope>
    <source>
        <strain evidence="6">BgluceraseaLFYP119</strain>
    </source>
</reference>
<keyword evidence="1" id="KW-0805">Transcription regulation</keyword>
<dbReference type="SUPFAM" id="SSF51215">
    <property type="entry name" value="Regulatory protein AraC"/>
    <property type="match status" value="1"/>
</dbReference>
<gene>
    <name evidence="6" type="primary">xylR</name>
    <name evidence="6" type="ORF">BGLFYP119_00615</name>
</gene>
<dbReference type="InterPro" id="IPR009057">
    <property type="entry name" value="Homeodomain-like_sf"/>
</dbReference>
<evidence type="ECO:0000313" key="6">
    <source>
        <dbReference type="EMBL" id="VYS79517.1"/>
    </source>
</evidence>
<dbReference type="GO" id="GO:0003700">
    <property type="term" value="F:DNA-binding transcription factor activity"/>
    <property type="evidence" value="ECO:0007669"/>
    <property type="project" value="InterPro"/>
</dbReference>
<dbReference type="InterPro" id="IPR037923">
    <property type="entry name" value="HTH-like"/>
</dbReference>
<name>A0A6N2RF08_9FIRM</name>
<feature type="domain" description="HTH araC/xylS-type" evidence="5">
    <location>
        <begin position="190"/>
        <end position="288"/>
    </location>
</feature>
<evidence type="ECO:0000259" key="5">
    <source>
        <dbReference type="PROSITE" id="PS01124"/>
    </source>
</evidence>
<dbReference type="InterPro" id="IPR014710">
    <property type="entry name" value="RmlC-like_jellyroll"/>
</dbReference>
<dbReference type="InterPro" id="IPR018060">
    <property type="entry name" value="HTH_AraC"/>
</dbReference>
<evidence type="ECO:0000256" key="1">
    <source>
        <dbReference type="ARBA" id="ARBA00023015"/>
    </source>
</evidence>
<evidence type="ECO:0000256" key="4">
    <source>
        <dbReference type="SAM" id="MobiDB-lite"/>
    </source>
</evidence>
<dbReference type="RefSeq" id="WP_156352568.1">
    <property type="nucleotide sequence ID" value="NZ_CACRST010000007.1"/>
</dbReference>
<keyword evidence="2" id="KW-0238">DNA-binding</keyword>
<evidence type="ECO:0000256" key="2">
    <source>
        <dbReference type="ARBA" id="ARBA00023125"/>
    </source>
</evidence>
<dbReference type="SUPFAM" id="SSF46689">
    <property type="entry name" value="Homeodomain-like"/>
    <property type="match status" value="1"/>
</dbReference>
<dbReference type="InterPro" id="IPR003313">
    <property type="entry name" value="AraC-bd"/>
</dbReference>
<dbReference type="PROSITE" id="PS01124">
    <property type="entry name" value="HTH_ARAC_FAMILY_2"/>
    <property type="match status" value="1"/>
</dbReference>
<dbReference type="EMBL" id="CACRST010000007">
    <property type="protein sequence ID" value="VYS79517.1"/>
    <property type="molecule type" value="Genomic_DNA"/>
</dbReference>
<dbReference type="Pfam" id="PF02311">
    <property type="entry name" value="AraC_binding"/>
    <property type="match status" value="1"/>
</dbReference>
<dbReference type="SMART" id="SM00342">
    <property type="entry name" value="HTH_ARAC"/>
    <property type="match status" value="1"/>
</dbReference>
<protein>
    <submittedName>
        <fullName evidence="6">Xylose operon regulatory protein</fullName>
    </submittedName>
</protein>
<dbReference type="PANTHER" id="PTHR43280">
    <property type="entry name" value="ARAC-FAMILY TRANSCRIPTIONAL REGULATOR"/>
    <property type="match status" value="1"/>
</dbReference>
<keyword evidence="3" id="KW-0804">Transcription</keyword>
<proteinExistence type="predicted"/>
<evidence type="ECO:0000256" key="3">
    <source>
        <dbReference type="ARBA" id="ARBA00023163"/>
    </source>
</evidence>